<dbReference type="EMBL" id="CH476615">
    <property type="protein sequence ID" value="EEP77356.1"/>
    <property type="molecule type" value="Genomic_DNA"/>
</dbReference>
<dbReference type="Pfam" id="PF04157">
    <property type="entry name" value="EAP30"/>
    <property type="match status" value="1"/>
</dbReference>
<keyword evidence="4 9" id="KW-0813">Transport</keyword>
<dbReference type="PIRSF" id="PIRSF017215">
    <property type="entry name" value="ESCRT2_Vps22"/>
    <property type="match status" value="1"/>
</dbReference>
<organism evidence="10 11">
    <name type="scientific">Uncinocarpus reesii (strain UAMH 1704)</name>
    <dbReference type="NCBI Taxonomy" id="336963"/>
    <lineage>
        <taxon>Eukaryota</taxon>
        <taxon>Fungi</taxon>
        <taxon>Dikarya</taxon>
        <taxon>Ascomycota</taxon>
        <taxon>Pezizomycotina</taxon>
        <taxon>Eurotiomycetes</taxon>
        <taxon>Eurotiomycetidae</taxon>
        <taxon>Onygenales</taxon>
        <taxon>Onygenaceae</taxon>
        <taxon>Uncinocarpus</taxon>
    </lineage>
</organism>
<dbReference type="SUPFAM" id="SSF46785">
    <property type="entry name" value="Winged helix' DNA-binding domain"/>
    <property type="match status" value="2"/>
</dbReference>
<dbReference type="GO" id="GO:1904669">
    <property type="term" value="P:ATP export"/>
    <property type="evidence" value="ECO:0007669"/>
    <property type="project" value="EnsemblFungi"/>
</dbReference>
<dbReference type="GeneID" id="8440885"/>
<comment type="subcellular location">
    <subcellularLocation>
        <location evidence="2">Cytoplasm</location>
    </subcellularLocation>
    <subcellularLocation>
        <location evidence="1">Endosome membrane</location>
        <topology evidence="1">Peripheral membrane protein</topology>
    </subcellularLocation>
</comment>
<evidence type="ECO:0000256" key="3">
    <source>
        <dbReference type="ARBA" id="ARBA00009834"/>
    </source>
</evidence>
<protein>
    <recommendedName>
        <fullName evidence="9">Vacuolar-sorting protein SNF8</fullName>
    </recommendedName>
</protein>
<dbReference type="Gene3D" id="1.10.10.10">
    <property type="entry name" value="Winged helix-like DNA-binding domain superfamily/Winged helix DNA-binding domain"/>
    <property type="match status" value="2"/>
</dbReference>
<dbReference type="FunFam" id="1.10.10.10:FF:000085">
    <property type="entry name" value="Vacuolar-sorting protein SNF8"/>
    <property type="match status" value="1"/>
</dbReference>
<evidence type="ECO:0000256" key="1">
    <source>
        <dbReference type="ARBA" id="ARBA00004481"/>
    </source>
</evidence>
<evidence type="ECO:0000256" key="4">
    <source>
        <dbReference type="ARBA" id="ARBA00022448"/>
    </source>
</evidence>
<accession>C4JEP5</accession>
<dbReference type="GO" id="GO:0006623">
    <property type="term" value="P:protein targeting to vacuole"/>
    <property type="evidence" value="ECO:0007669"/>
    <property type="project" value="EnsemblFungi"/>
</dbReference>
<sequence>MSARRGVGLGAFAHRSQTTQSYANHGANLRSTHLTSLQTQLSVFQSLLHTFALEHGETIKSNSTFRAEFARMCHAIGVDPLAASNVKGKGKRGLVSGWAEGGGSFWTQVLGGDVNDFYFEVAGRVVELCRETRAENGGLISVEECRSRVARGKAIGGGLQVSEDDVLRAVKSLEPLGSGFSIVKVGSKQFVRSVPKELNTDQATVLEVIQLLGFVTVSMLQLNLKWEKARAQTVIDDLLTDGLVWLDAQCPEEKEYWSPQNLLDDAS</sequence>
<keyword evidence="5" id="KW-0963">Cytoplasm</keyword>
<reference evidence="11" key="1">
    <citation type="journal article" date="2009" name="Genome Res.">
        <title>Comparative genomic analyses of the human fungal pathogens Coccidioides and their relatives.</title>
        <authorList>
            <person name="Sharpton T.J."/>
            <person name="Stajich J.E."/>
            <person name="Rounsley S.D."/>
            <person name="Gardner M.J."/>
            <person name="Wortman J.R."/>
            <person name="Jordar V.S."/>
            <person name="Maiti R."/>
            <person name="Kodira C.D."/>
            <person name="Neafsey D.E."/>
            <person name="Zeng Q."/>
            <person name="Hung C.-Y."/>
            <person name="McMahan C."/>
            <person name="Muszewska A."/>
            <person name="Grynberg M."/>
            <person name="Mandel M.A."/>
            <person name="Kellner E.M."/>
            <person name="Barker B.M."/>
            <person name="Galgiani J.N."/>
            <person name="Orbach M.J."/>
            <person name="Kirkland T.N."/>
            <person name="Cole G.T."/>
            <person name="Henn M.R."/>
            <person name="Birren B.W."/>
            <person name="Taylor J.W."/>
        </authorList>
    </citation>
    <scope>NUCLEOTIDE SEQUENCE [LARGE SCALE GENOMIC DNA]</scope>
    <source>
        <strain evidence="11">UAMH 1704</strain>
    </source>
</reference>
<evidence type="ECO:0000256" key="6">
    <source>
        <dbReference type="ARBA" id="ARBA00022753"/>
    </source>
</evidence>
<evidence type="ECO:0000256" key="2">
    <source>
        <dbReference type="ARBA" id="ARBA00004496"/>
    </source>
</evidence>
<keyword evidence="7 9" id="KW-0653">Protein transport</keyword>
<dbReference type="eggNOG" id="KOG3341">
    <property type="taxonomic scope" value="Eukaryota"/>
</dbReference>
<dbReference type="HOGENOM" id="CLU_070147_0_0_1"/>
<dbReference type="InterPro" id="IPR036388">
    <property type="entry name" value="WH-like_DNA-bd_sf"/>
</dbReference>
<keyword evidence="11" id="KW-1185">Reference proteome</keyword>
<comment type="function">
    <text evidence="9">Component of the endosomal sorting complex required for transport II (ESCRT-II), which is required for multivesicular body (MVB) formation and sorting of endosomal cargo proteins into MVBs.</text>
</comment>
<dbReference type="InterPro" id="IPR036390">
    <property type="entry name" value="WH_DNA-bd_sf"/>
</dbReference>
<evidence type="ECO:0000313" key="10">
    <source>
        <dbReference type="EMBL" id="EEP77356.1"/>
    </source>
</evidence>
<comment type="similarity">
    <text evidence="3 9">Belongs to the SNF8 family.</text>
</comment>
<dbReference type="GO" id="GO:0043328">
    <property type="term" value="P:protein transport to vacuole involved in ubiquitin-dependent protein catabolic process via the multivesicular body sorting pathway"/>
    <property type="evidence" value="ECO:0007669"/>
    <property type="project" value="EnsemblFungi"/>
</dbReference>
<dbReference type="GO" id="GO:0000122">
    <property type="term" value="P:negative regulation of transcription by RNA polymerase II"/>
    <property type="evidence" value="ECO:0007669"/>
    <property type="project" value="EnsemblFungi"/>
</dbReference>
<dbReference type="GO" id="GO:0000814">
    <property type="term" value="C:ESCRT II complex"/>
    <property type="evidence" value="ECO:0007669"/>
    <property type="project" value="UniProtKB-UniRule"/>
</dbReference>
<dbReference type="Proteomes" id="UP000002058">
    <property type="component" value="Unassembled WGS sequence"/>
</dbReference>
<dbReference type="KEGG" id="ure:UREG_02205"/>
<comment type="subunit">
    <text evidence="9">Component of the endosomal sorting complex required for transport II (ESCRT-II).</text>
</comment>
<evidence type="ECO:0000256" key="9">
    <source>
        <dbReference type="PIRNR" id="PIRNR017215"/>
    </source>
</evidence>
<dbReference type="OrthoDB" id="283883at2759"/>
<gene>
    <name evidence="10" type="ORF">UREG_02205</name>
</gene>
<dbReference type="VEuPathDB" id="FungiDB:UREG_02205"/>
<dbReference type="FunFam" id="1.10.10.10:FF:000397">
    <property type="entry name" value="Vacuolar-sorting protein SNF8"/>
    <property type="match status" value="1"/>
</dbReference>
<dbReference type="GO" id="GO:0016604">
    <property type="term" value="C:nuclear body"/>
    <property type="evidence" value="ECO:0007669"/>
    <property type="project" value="EnsemblFungi"/>
</dbReference>
<dbReference type="RefSeq" id="XP_002542689.1">
    <property type="nucleotide sequence ID" value="XM_002542643.1"/>
</dbReference>
<keyword evidence="8" id="KW-0472">Membrane</keyword>
<dbReference type="PANTHER" id="PTHR12806">
    <property type="entry name" value="EAP30 SUBUNIT OF ELL COMPLEX"/>
    <property type="match status" value="1"/>
</dbReference>
<dbReference type="InterPro" id="IPR040608">
    <property type="entry name" value="Snf8/Vps36"/>
</dbReference>
<dbReference type="Gene3D" id="6.10.140.180">
    <property type="match status" value="1"/>
</dbReference>
<name>C4JEP5_UNCRE</name>
<evidence type="ECO:0000256" key="5">
    <source>
        <dbReference type="ARBA" id="ARBA00022490"/>
    </source>
</evidence>
<dbReference type="FunCoup" id="C4JEP5">
    <property type="interactions" value="581"/>
</dbReference>
<evidence type="ECO:0000256" key="8">
    <source>
        <dbReference type="ARBA" id="ARBA00023136"/>
    </source>
</evidence>
<evidence type="ECO:0000313" key="11">
    <source>
        <dbReference type="Proteomes" id="UP000002058"/>
    </source>
</evidence>
<dbReference type="GO" id="GO:0000742">
    <property type="term" value="P:karyogamy involved in conjugation with cellular fusion"/>
    <property type="evidence" value="ECO:0007669"/>
    <property type="project" value="EnsemblFungi"/>
</dbReference>
<dbReference type="STRING" id="336963.C4JEP5"/>
<keyword evidence="6" id="KW-0967">Endosome</keyword>
<dbReference type="InterPro" id="IPR016689">
    <property type="entry name" value="ESCRT-2_cplx_Snf8"/>
</dbReference>
<evidence type="ECO:0000256" key="7">
    <source>
        <dbReference type="ARBA" id="ARBA00022927"/>
    </source>
</evidence>
<dbReference type="OMA" id="QIVEVCM"/>
<dbReference type="AlphaFoldDB" id="C4JEP5"/>
<proteinExistence type="inferred from homology"/>
<dbReference type="InParanoid" id="C4JEP5"/>
<dbReference type="PANTHER" id="PTHR12806:SF0">
    <property type="entry name" value="VACUOLAR-SORTING PROTEIN SNF8"/>
    <property type="match status" value="1"/>
</dbReference>